<dbReference type="Proteomes" id="UP000061569">
    <property type="component" value="Chromosome"/>
</dbReference>
<gene>
    <name evidence="2" type="ORF">GLE_3265</name>
</gene>
<feature type="compositionally biased region" description="Basic residues" evidence="1">
    <location>
        <begin position="33"/>
        <end position="52"/>
    </location>
</feature>
<dbReference type="PATRIC" id="fig|69.6.peg.3218"/>
<evidence type="ECO:0000313" key="2">
    <source>
        <dbReference type="EMBL" id="ALN58611.1"/>
    </source>
</evidence>
<feature type="region of interest" description="Disordered" evidence="1">
    <location>
        <begin position="144"/>
        <end position="202"/>
    </location>
</feature>
<feature type="region of interest" description="Disordered" evidence="1">
    <location>
        <begin position="19"/>
        <end position="52"/>
    </location>
</feature>
<organism evidence="2 3">
    <name type="scientific">Lysobacter enzymogenes</name>
    <dbReference type="NCBI Taxonomy" id="69"/>
    <lineage>
        <taxon>Bacteria</taxon>
        <taxon>Pseudomonadati</taxon>
        <taxon>Pseudomonadota</taxon>
        <taxon>Gammaproteobacteria</taxon>
        <taxon>Lysobacterales</taxon>
        <taxon>Lysobacteraceae</taxon>
        <taxon>Lysobacter</taxon>
    </lineage>
</organism>
<protein>
    <submittedName>
        <fullName evidence="2">Serine/arginine repetitive matrix 2</fullName>
    </submittedName>
</protein>
<feature type="compositionally biased region" description="Pro residues" evidence="1">
    <location>
        <begin position="173"/>
        <end position="189"/>
    </location>
</feature>
<reference evidence="2 3" key="1">
    <citation type="submission" date="2015-11" db="EMBL/GenBank/DDBJ databases">
        <title>Genome sequences of Lysobacter enzymogenes strain C3 and Lysobacter antibioticus ATCC 29479.</title>
        <authorList>
            <person name="Kobayashi D.Y."/>
        </authorList>
    </citation>
    <scope>NUCLEOTIDE SEQUENCE [LARGE SCALE GENOMIC DNA]</scope>
    <source>
        <strain evidence="2 3">C3</strain>
    </source>
</reference>
<dbReference type="KEGG" id="lez:GLE_3265"/>
<dbReference type="EMBL" id="CP013140">
    <property type="protein sequence ID" value="ALN58611.1"/>
    <property type="molecule type" value="Genomic_DNA"/>
</dbReference>
<feature type="region of interest" description="Disordered" evidence="1">
    <location>
        <begin position="68"/>
        <end position="124"/>
    </location>
</feature>
<dbReference type="AlphaFoldDB" id="A0A0S2DJB4"/>
<feature type="compositionally biased region" description="Low complexity" evidence="1">
    <location>
        <begin position="19"/>
        <end position="32"/>
    </location>
</feature>
<proteinExistence type="predicted"/>
<accession>A0A0S2DJB4</accession>
<evidence type="ECO:0000313" key="3">
    <source>
        <dbReference type="Proteomes" id="UP000061569"/>
    </source>
</evidence>
<evidence type="ECO:0000256" key="1">
    <source>
        <dbReference type="SAM" id="MobiDB-lite"/>
    </source>
</evidence>
<sequence length="202" mass="21840">MEAVGRARGASDRIAARAAFASADVPSPASGSKRTRSAAARRRRAPPPRRSRLRFLFCCDTSGLVPAKSGATRSQSVIPAKAGTNRSDATPAPSEAASLQARHSGESRNPFRSPRRKSKATAKWIPAFAGMTARRVRSFRRTHAIATTRFAAPRPSHAARPERSGPRLNRHAPCPPPPPTLDPPAPPRPLSRKPPSSRRTWR</sequence>
<dbReference type="STRING" id="69.GLE_3265"/>
<name>A0A0S2DJB4_LYSEN</name>